<dbReference type="Proteomes" id="UP001148662">
    <property type="component" value="Unassembled WGS sequence"/>
</dbReference>
<accession>A0ACC1T6P5</accession>
<proteinExistence type="predicted"/>
<dbReference type="EMBL" id="JANHOG010000439">
    <property type="protein sequence ID" value="KAJ3554353.1"/>
    <property type="molecule type" value="Genomic_DNA"/>
</dbReference>
<organism evidence="1 2">
    <name type="scientific">Phlebia brevispora</name>
    <dbReference type="NCBI Taxonomy" id="194682"/>
    <lineage>
        <taxon>Eukaryota</taxon>
        <taxon>Fungi</taxon>
        <taxon>Dikarya</taxon>
        <taxon>Basidiomycota</taxon>
        <taxon>Agaricomycotina</taxon>
        <taxon>Agaricomycetes</taxon>
        <taxon>Polyporales</taxon>
        <taxon>Meruliaceae</taxon>
        <taxon>Phlebia</taxon>
    </lineage>
</organism>
<comment type="caution">
    <text evidence="1">The sequence shown here is derived from an EMBL/GenBank/DDBJ whole genome shotgun (WGS) entry which is preliminary data.</text>
</comment>
<evidence type="ECO:0000313" key="2">
    <source>
        <dbReference type="Proteomes" id="UP001148662"/>
    </source>
</evidence>
<evidence type="ECO:0000313" key="1">
    <source>
        <dbReference type="EMBL" id="KAJ3554353.1"/>
    </source>
</evidence>
<gene>
    <name evidence="1" type="ORF">NM688_g3157</name>
</gene>
<protein>
    <submittedName>
        <fullName evidence="1">Uncharacterized protein</fullName>
    </submittedName>
</protein>
<name>A0ACC1T6P5_9APHY</name>
<keyword evidence="2" id="KW-1185">Reference proteome</keyword>
<sequence>MDIDSDIDIKAMSNFVKGMSAEGSRQVTMDDLADAELIRQEDDDDDDDDGSDEDEDDGEVGDEMDVMQEEEAMLVAEAAQSSSSSEDEDLADEETPRRGFYTRLQRMRKQAEGKRPAKAEAESSDDDDDDPGMELEEAWADRDESFIEKIQALVGENEEMLSRKDREMRDKLFLAIKNGDFDDDDYEEFLSRPARRNKDKYKDLPPELQEQWEKDREKKAENKRKRAEERLLLAADPLAKKKGGKKGMKDALRAARLDDSIEIPDRIVDLVTLEQQIRRFLADLGGRKEMVLPPCDKETRKRVHELAEAFSLKSKSKGKGSARYTTLIKTTMSGVRINERKIGRIMRTEANWIGPDGNRNGKKVYSLAKHQEGEEVGKAAPKIGETNVGFKMLAAMGWAEGERIGLSGGLDAPITAKMKKTKLGLGATL</sequence>
<reference evidence="1" key="1">
    <citation type="submission" date="2022-07" db="EMBL/GenBank/DDBJ databases">
        <title>Genome Sequence of Phlebia brevispora.</title>
        <authorList>
            <person name="Buettner E."/>
        </authorList>
    </citation>
    <scope>NUCLEOTIDE SEQUENCE</scope>
    <source>
        <strain evidence="1">MPL23</strain>
    </source>
</reference>